<accession>L1JNU4</accession>
<feature type="compositionally biased region" description="Basic and acidic residues" evidence="5">
    <location>
        <begin position="189"/>
        <end position="199"/>
    </location>
</feature>
<proteinExistence type="predicted"/>
<dbReference type="AlphaFoldDB" id="L1JNU4"/>
<name>L1JNU4_GUITC</name>
<keyword evidence="3" id="KW-0804">Transcription</keyword>
<evidence type="ECO:0000256" key="2">
    <source>
        <dbReference type="ARBA" id="ARBA00023125"/>
    </source>
</evidence>
<evidence type="ECO:0000256" key="3">
    <source>
        <dbReference type="ARBA" id="ARBA00023163"/>
    </source>
</evidence>
<feature type="region of interest" description="Disordered" evidence="5">
    <location>
        <begin position="178"/>
        <end position="218"/>
    </location>
</feature>
<protein>
    <recommendedName>
        <fullName evidence="6">RWP-RK domain-containing protein</fullName>
    </recommendedName>
</protein>
<dbReference type="GO" id="GO:0003677">
    <property type="term" value="F:DNA binding"/>
    <property type="evidence" value="ECO:0007669"/>
    <property type="project" value="UniProtKB-KW"/>
</dbReference>
<evidence type="ECO:0000256" key="4">
    <source>
        <dbReference type="ARBA" id="ARBA00023242"/>
    </source>
</evidence>
<dbReference type="Pfam" id="PF02042">
    <property type="entry name" value="RWP-RK"/>
    <property type="match status" value="1"/>
</dbReference>
<keyword evidence="9" id="KW-1185">Reference proteome</keyword>
<feature type="compositionally biased region" description="Polar residues" evidence="5">
    <location>
        <begin position="110"/>
        <end position="130"/>
    </location>
</feature>
<gene>
    <name evidence="7" type="ORF">GUITHDRAFT_104241</name>
</gene>
<feature type="compositionally biased region" description="Basic and acidic residues" evidence="5">
    <location>
        <begin position="93"/>
        <end position="105"/>
    </location>
</feature>
<dbReference type="HOGENOM" id="CLU_100406_0_0_1"/>
<dbReference type="Proteomes" id="UP000011087">
    <property type="component" value="Unassembled WGS sequence"/>
</dbReference>
<feature type="compositionally biased region" description="Polar residues" evidence="5">
    <location>
        <begin position="79"/>
        <end position="92"/>
    </location>
</feature>
<dbReference type="InterPro" id="IPR003035">
    <property type="entry name" value="RWP-RK_dom"/>
</dbReference>
<dbReference type="GeneID" id="17306494"/>
<dbReference type="KEGG" id="gtt:GUITHDRAFT_104241"/>
<evidence type="ECO:0000256" key="5">
    <source>
        <dbReference type="SAM" id="MobiDB-lite"/>
    </source>
</evidence>
<keyword evidence="1" id="KW-0805">Transcription regulation</keyword>
<sequence length="218" mass="23944">MIFQGQETQSIADCDYFHCPFSGTIFLVHKEDSDSPSRPTLYDDIPDVMDDSLDDSELDDVMPQVAEAKVQPSNRDDTASSCSDSDQAGTTSMEKDSSADLETKPDPQASRASPSEKSVTVHSRRLTSSSVQPVQITAELLAEHFHESLEVAASKIGIGKSTMKIVCRRLGIEKWPYVHTGSRRRRGRAGQEKAKKGESEGEVGGGRRTPRSDELQKQ</sequence>
<dbReference type="OrthoDB" id="6270329at2759"/>
<dbReference type="RefSeq" id="XP_005836825.1">
    <property type="nucleotide sequence ID" value="XM_005836768.1"/>
</dbReference>
<evidence type="ECO:0000313" key="7">
    <source>
        <dbReference type="EMBL" id="EKX49845.1"/>
    </source>
</evidence>
<organism evidence="7">
    <name type="scientific">Guillardia theta (strain CCMP2712)</name>
    <name type="common">Cryptophyte</name>
    <dbReference type="NCBI Taxonomy" id="905079"/>
    <lineage>
        <taxon>Eukaryota</taxon>
        <taxon>Cryptophyceae</taxon>
        <taxon>Pyrenomonadales</taxon>
        <taxon>Geminigeraceae</taxon>
        <taxon>Guillardia</taxon>
    </lineage>
</organism>
<dbReference type="EnsemblProtists" id="EKX49845">
    <property type="protein sequence ID" value="EKX49845"/>
    <property type="gene ID" value="GUITHDRAFT_104241"/>
</dbReference>
<dbReference type="EMBL" id="JH992980">
    <property type="protein sequence ID" value="EKX49845.1"/>
    <property type="molecule type" value="Genomic_DNA"/>
</dbReference>
<reference evidence="9" key="2">
    <citation type="submission" date="2012-11" db="EMBL/GenBank/DDBJ databases">
        <authorList>
            <person name="Kuo A."/>
            <person name="Curtis B.A."/>
            <person name="Tanifuji G."/>
            <person name="Burki F."/>
            <person name="Gruber A."/>
            <person name="Irimia M."/>
            <person name="Maruyama S."/>
            <person name="Arias M.C."/>
            <person name="Ball S.G."/>
            <person name="Gile G.H."/>
            <person name="Hirakawa Y."/>
            <person name="Hopkins J.F."/>
            <person name="Rensing S.A."/>
            <person name="Schmutz J."/>
            <person name="Symeonidi A."/>
            <person name="Elias M."/>
            <person name="Eveleigh R.J."/>
            <person name="Herman E.K."/>
            <person name="Klute M.J."/>
            <person name="Nakayama T."/>
            <person name="Obornik M."/>
            <person name="Reyes-Prieto A."/>
            <person name="Armbrust E.V."/>
            <person name="Aves S.J."/>
            <person name="Beiko R.G."/>
            <person name="Coutinho P."/>
            <person name="Dacks J.B."/>
            <person name="Durnford D.G."/>
            <person name="Fast N.M."/>
            <person name="Green B.R."/>
            <person name="Grisdale C."/>
            <person name="Hempe F."/>
            <person name="Henrissat B."/>
            <person name="Hoppner M.P."/>
            <person name="Ishida K.-I."/>
            <person name="Kim E."/>
            <person name="Koreny L."/>
            <person name="Kroth P.G."/>
            <person name="Liu Y."/>
            <person name="Malik S.-B."/>
            <person name="Maier U.G."/>
            <person name="McRose D."/>
            <person name="Mock T."/>
            <person name="Neilson J.A."/>
            <person name="Onodera N.T."/>
            <person name="Poole A.M."/>
            <person name="Pritham E.J."/>
            <person name="Richards T.A."/>
            <person name="Rocap G."/>
            <person name="Roy S.W."/>
            <person name="Sarai C."/>
            <person name="Schaack S."/>
            <person name="Shirato S."/>
            <person name="Slamovits C.H."/>
            <person name="Spencer D.F."/>
            <person name="Suzuki S."/>
            <person name="Worden A.Z."/>
            <person name="Zauner S."/>
            <person name="Barry K."/>
            <person name="Bell C."/>
            <person name="Bharti A.K."/>
            <person name="Crow J.A."/>
            <person name="Grimwood J."/>
            <person name="Kramer R."/>
            <person name="Lindquist E."/>
            <person name="Lucas S."/>
            <person name="Salamov A."/>
            <person name="McFadden G.I."/>
            <person name="Lane C.E."/>
            <person name="Keeling P.J."/>
            <person name="Gray M.W."/>
            <person name="Grigoriev I.V."/>
            <person name="Archibald J.M."/>
        </authorList>
    </citation>
    <scope>NUCLEOTIDE SEQUENCE</scope>
    <source>
        <strain evidence="9">CCMP2712</strain>
    </source>
</reference>
<reference evidence="7 9" key="1">
    <citation type="journal article" date="2012" name="Nature">
        <title>Algal genomes reveal evolutionary mosaicism and the fate of nucleomorphs.</title>
        <authorList>
            <consortium name="DOE Joint Genome Institute"/>
            <person name="Curtis B.A."/>
            <person name="Tanifuji G."/>
            <person name="Burki F."/>
            <person name="Gruber A."/>
            <person name="Irimia M."/>
            <person name="Maruyama S."/>
            <person name="Arias M.C."/>
            <person name="Ball S.G."/>
            <person name="Gile G.H."/>
            <person name="Hirakawa Y."/>
            <person name="Hopkins J.F."/>
            <person name="Kuo A."/>
            <person name="Rensing S.A."/>
            <person name="Schmutz J."/>
            <person name="Symeonidi A."/>
            <person name="Elias M."/>
            <person name="Eveleigh R.J."/>
            <person name="Herman E.K."/>
            <person name="Klute M.J."/>
            <person name="Nakayama T."/>
            <person name="Obornik M."/>
            <person name="Reyes-Prieto A."/>
            <person name="Armbrust E.V."/>
            <person name="Aves S.J."/>
            <person name="Beiko R.G."/>
            <person name="Coutinho P."/>
            <person name="Dacks J.B."/>
            <person name="Durnford D.G."/>
            <person name="Fast N.M."/>
            <person name="Green B.R."/>
            <person name="Grisdale C.J."/>
            <person name="Hempel F."/>
            <person name="Henrissat B."/>
            <person name="Hoppner M.P."/>
            <person name="Ishida K."/>
            <person name="Kim E."/>
            <person name="Koreny L."/>
            <person name="Kroth P.G."/>
            <person name="Liu Y."/>
            <person name="Malik S.B."/>
            <person name="Maier U.G."/>
            <person name="McRose D."/>
            <person name="Mock T."/>
            <person name="Neilson J.A."/>
            <person name="Onodera N.T."/>
            <person name="Poole A.M."/>
            <person name="Pritham E.J."/>
            <person name="Richards T.A."/>
            <person name="Rocap G."/>
            <person name="Roy S.W."/>
            <person name="Sarai C."/>
            <person name="Schaack S."/>
            <person name="Shirato S."/>
            <person name="Slamovits C.H."/>
            <person name="Spencer D.F."/>
            <person name="Suzuki S."/>
            <person name="Worden A.Z."/>
            <person name="Zauner S."/>
            <person name="Barry K."/>
            <person name="Bell C."/>
            <person name="Bharti A.K."/>
            <person name="Crow J.A."/>
            <person name="Grimwood J."/>
            <person name="Kramer R."/>
            <person name="Lindquist E."/>
            <person name="Lucas S."/>
            <person name="Salamov A."/>
            <person name="McFadden G.I."/>
            <person name="Lane C.E."/>
            <person name="Keeling P.J."/>
            <person name="Gray M.W."/>
            <person name="Grigoriev I.V."/>
            <person name="Archibald J.M."/>
        </authorList>
    </citation>
    <scope>NUCLEOTIDE SEQUENCE</scope>
    <source>
        <strain evidence="7 9">CCMP2712</strain>
    </source>
</reference>
<evidence type="ECO:0000313" key="8">
    <source>
        <dbReference type="EnsemblProtists" id="EKX49845"/>
    </source>
</evidence>
<keyword evidence="2" id="KW-0238">DNA-binding</keyword>
<keyword evidence="4" id="KW-0539">Nucleus</keyword>
<feature type="compositionally biased region" description="Acidic residues" evidence="5">
    <location>
        <begin position="44"/>
        <end position="60"/>
    </location>
</feature>
<dbReference type="PROSITE" id="PS51519">
    <property type="entry name" value="RWP_RK"/>
    <property type="match status" value="1"/>
</dbReference>
<dbReference type="PaxDb" id="55529-EKX49845"/>
<reference evidence="8" key="3">
    <citation type="submission" date="2015-06" db="UniProtKB">
        <authorList>
            <consortium name="EnsemblProtists"/>
        </authorList>
    </citation>
    <scope>IDENTIFICATION</scope>
</reference>
<feature type="domain" description="RWP-RK" evidence="6">
    <location>
        <begin position="117"/>
        <end position="203"/>
    </location>
</feature>
<evidence type="ECO:0000256" key="1">
    <source>
        <dbReference type="ARBA" id="ARBA00023015"/>
    </source>
</evidence>
<evidence type="ECO:0000313" key="9">
    <source>
        <dbReference type="Proteomes" id="UP000011087"/>
    </source>
</evidence>
<evidence type="ECO:0000259" key="6">
    <source>
        <dbReference type="PROSITE" id="PS51519"/>
    </source>
</evidence>
<feature type="region of interest" description="Disordered" evidence="5">
    <location>
        <begin position="30"/>
        <end position="130"/>
    </location>
</feature>